<keyword evidence="3" id="KW-0238">DNA-binding</keyword>
<dbReference type="InterPro" id="IPR036390">
    <property type="entry name" value="WH_DNA-bd_sf"/>
</dbReference>
<evidence type="ECO:0000256" key="3">
    <source>
        <dbReference type="ARBA" id="ARBA00023125"/>
    </source>
</evidence>
<comment type="similarity">
    <text evidence="1">Belongs to the BlaI transcriptional regulatory family.</text>
</comment>
<evidence type="ECO:0000313" key="5">
    <source>
        <dbReference type="EMBL" id="MPN19568.1"/>
    </source>
</evidence>
<dbReference type="Pfam" id="PF03965">
    <property type="entry name" value="Penicillinase_R"/>
    <property type="match status" value="1"/>
</dbReference>
<dbReference type="PIRSF" id="PIRSF019455">
    <property type="entry name" value="CopR_AtkY"/>
    <property type="match status" value="1"/>
</dbReference>
<evidence type="ECO:0000256" key="1">
    <source>
        <dbReference type="ARBA" id="ARBA00011046"/>
    </source>
</evidence>
<dbReference type="AlphaFoldDB" id="A0A645FYD6"/>
<evidence type="ECO:0000256" key="2">
    <source>
        <dbReference type="ARBA" id="ARBA00023015"/>
    </source>
</evidence>
<comment type="caution">
    <text evidence="5">The sequence shown here is derived from an EMBL/GenBank/DDBJ whole genome shotgun (WGS) entry which is preliminary data.</text>
</comment>
<dbReference type="GO" id="GO:0045892">
    <property type="term" value="P:negative regulation of DNA-templated transcription"/>
    <property type="evidence" value="ECO:0007669"/>
    <property type="project" value="InterPro"/>
</dbReference>
<proteinExistence type="inferred from homology"/>
<sequence>MKKGKELKELTKAELQVMQLLWGRGKAFVNELMDDIPDPKPAYNTVSTIIRILEKKGFVAHDSYGKSHQYYPLVERETYLNGYVGNMLSSFFSGSVSNMVSFLSKKEEISLKEAEEILNILKKNKS</sequence>
<evidence type="ECO:0000256" key="4">
    <source>
        <dbReference type="ARBA" id="ARBA00023163"/>
    </source>
</evidence>
<name>A0A645FYD6_9ZZZZ</name>
<organism evidence="5">
    <name type="scientific">bioreactor metagenome</name>
    <dbReference type="NCBI Taxonomy" id="1076179"/>
    <lineage>
        <taxon>unclassified sequences</taxon>
        <taxon>metagenomes</taxon>
        <taxon>ecological metagenomes</taxon>
    </lineage>
</organism>
<accession>A0A645FYD6</accession>
<dbReference type="Gene3D" id="1.10.10.10">
    <property type="entry name" value="Winged helix-like DNA-binding domain superfamily/Winged helix DNA-binding domain"/>
    <property type="match status" value="1"/>
</dbReference>
<dbReference type="Gene3D" id="1.10.4040.10">
    <property type="entry name" value="Penicillinase repressor domain"/>
    <property type="match status" value="1"/>
</dbReference>
<dbReference type="EMBL" id="VSSQ01067154">
    <property type="protein sequence ID" value="MPN19568.1"/>
    <property type="molecule type" value="Genomic_DNA"/>
</dbReference>
<dbReference type="GO" id="GO:0003677">
    <property type="term" value="F:DNA binding"/>
    <property type="evidence" value="ECO:0007669"/>
    <property type="project" value="UniProtKB-KW"/>
</dbReference>
<keyword evidence="4" id="KW-0804">Transcription</keyword>
<reference evidence="5" key="1">
    <citation type="submission" date="2019-08" db="EMBL/GenBank/DDBJ databases">
        <authorList>
            <person name="Kucharzyk K."/>
            <person name="Murdoch R.W."/>
            <person name="Higgins S."/>
            <person name="Loffler F."/>
        </authorList>
    </citation>
    <scope>NUCLEOTIDE SEQUENCE</scope>
</reference>
<keyword evidence="2" id="KW-0805">Transcription regulation</keyword>
<dbReference type="InterPro" id="IPR036388">
    <property type="entry name" value="WH-like_DNA-bd_sf"/>
</dbReference>
<gene>
    <name evidence="5" type="primary">mecI_6</name>
    <name evidence="5" type="ORF">SDC9_166939</name>
</gene>
<protein>
    <submittedName>
        <fullName evidence="5">Methicillin resistance regulatory protein MecI</fullName>
    </submittedName>
</protein>
<dbReference type="InterPro" id="IPR005650">
    <property type="entry name" value="BlaI_family"/>
</dbReference>
<dbReference type="SUPFAM" id="SSF46785">
    <property type="entry name" value="Winged helix' DNA-binding domain"/>
    <property type="match status" value="1"/>
</dbReference>